<dbReference type="Gene3D" id="1.10.1660.10">
    <property type="match status" value="1"/>
</dbReference>
<protein>
    <submittedName>
        <fullName evidence="3">Cd(II)/Pb(II)-responsive transcriptional regulator</fullName>
    </submittedName>
</protein>
<dbReference type="Pfam" id="PF13411">
    <property type="entry name" value="MerR_1"/>
    <property type="match status" value="1"/>
</dbReference>
<feature type="domain" description="HTH merR-type" evidence="2">
    <location>
        <begin position="1"/>
        <end position="69"/>
    </location>
</feature>
<evidence type="ECO:0000313" key="4">
    <source>
        <dbReference type="Proteomes" id="UP000194440"/>
    </source>
</evidence>
<dbReference type="PRINTS" id="PR00040">
    <property type="entry name" value="HTHMERR"/>
</dbReference>
<gene>
    <name evidence="3" type="ORF">CBP36_20745</name>
</gene>
<keyword evidence="1" id="KW-0238">DNA-binding</keyword>
<dbReference type="GO" id="GO:0003677">
    <property type="term" value="F:DNA binding"/>
    <property type="evidence" value="ECO:0007669"/>
    <property type="project" value="UniProtKB-KW"/>
</dbReference>
<dbReference type="PANTHER" id="PTHR30204:SF92">
    <property type="entry name" value="HTH-TYPE TRANSCRIPTIONAL REGULATOR ZNTR"/>
    <property type="match status" value="1"/>
</dbReference>
<evidence type="ECO:0000313" key="3">
    <source>
        <dbReference type="EMBL" id="ART61391.1"/>
    </source>
</evidence>
<dbReference type="GO" id="GO:0046872">
    <property type="term" value="F:metal ion binding"/>
    <property type="evidence" value="ECO:0007669"/>
    <property type="project" value="InterPro"/>
</dbReference>
<dbReference type="GO" id="GO:0003700">
    <property type="term" value="F:DNA-binding transcription factor activity"/>
    <property type="evidence" value="ECO:0007669"/>
    <property type="project" value="InterPro"/>
</dbReference>
<dbReference type="SMART" id="SM00422">
    <property type="entry name" value="HTH_MERR"/>
    <property type="match status" value="1"/>
</dbReference>
<dbReference type="CDD" id="cd04784">
    <property type="entry name" value="HTH_CadR-PbrR"/>
    <property type="match status" value="1"/>
</dbReference>
<organism evidence="3 4">
    <name type="scientific">Acidovorax carolinensis</name>
    <dbReference type="NCBI Taxonomy" id="553814"/>
    <lineage>
        <taxon>Bacteria</taxon>
        <taxon>Pseudomonadati</taxon>
        <taxon>Pseudomonadota</taxon>
        <taxon>Betaproteobacteria</taxon>
        <taxon>Burkholderiales</taxon>
        <taxon>Comamonadaceae</taxon>
        <taxon>Acidovorax</taxon>
    </lineage>
</organism>
<dbReference type="OrthoDB" id="9808480at2"/>
<reference evidence="3" key="1">
    <citation type="submission" date="2017-05" db="EMBL/GenBank/DDBJ databases">
        <title>Polyphasic characterization of four soil-derived phenanthrene-degrading Acidovorax strains and proposal of Acidovorax phenanthrenivorans sp. nov.</title>
        <authorList>
            <person name="Singleton D."/>
            <person name="Lee J."/>
            <person name="Dickey A.N."/>
            <person name="Stroud A."/>
            <person name="Scholl E.H."/>
            <person name="Wright F.A."/>
            <person name="Aitken M.D."/>
        </authorList>
    </citation>
    <scope>NUCLEOTIDE SEQUENCE</scope>
    <source>
        <strain evidence="3">P4</strain>
        <plasmid evidence="3">pACP4.2</plasmid>
    </source>
</reference>
<dbReference type="NCBIfam" id="TIGR02047">
    <property type="entry name" value="CadR-PbrR"/>
    <property type="match status" value="1"/>
</dbReference>
<keyword evidence="3" id="KW-0614">Plasmid</keyword>
<dbReference type="InterPro" id="IPR047057">
    <property type="entry name" value="MerR_fam"/>
</dbReference>
<dbReference type="KEGG" id="acip:CBP36_20745"/>
<evidence type="ECO:0000259" key="2">
    <source>
        <dbReference type="PROSITE" id="PS50937"/>
    </source>
</evidence>
<dbReference type="EMBL" id="CP021368">
    <property type="protein sequence ID" value="ART61391.1"/>
    <property type="molecule type" value="Genomic_DNA"/>
</dbReference>
<accession>A0A240UIS0</accession>
<dbReference type="KEGG" id="acis:CBP35_20830"/>
<proteinExistence type="predicted"/>
<dbReference type="InterPro" id="IPR011791">
    <property type="entry name" value="CadR-PbrR"/>
</dbReference>
<dbReference type="Proteomes" id="UP000194440">
    <property type="component" value="Plasmid pACP4.2"/>
</dbReference>
<geneLocation type="plasmid" evidence="3 4">
    <name>pACP4.2</name>
</geneLocation>
<dbReference type="GO" id="GO:0045893">
    <property type="term" value="P:positive regulation of DNA-templated transcription"/>
    <property type="evidence" value="ECO:0007669"/>
    <property type="project" value="InterPro"/>
</dbReference>
<dbReference type="RefSeq" id="WP_086929110.1">
    <property type="nucleotide sequence ID" value="NZ_CP021364.1"/>
</dbReference>
<dbReference type="PANTHER" id="PTHR30204">
    <property type="entry name" value="REDOX-CYCLING DRUG-SENSING TRANSCRIPTIONAL ACTIVATOR SOXR"/>
    <property type="match status" value="1"/>
</dbReference>
<dbReference type="AlphaFoldDB" id="A0A240UIS0"/>
<dbReference type="SUPFAM" id="SSF46955">
    <property type="entry name" value="Putative DNA-binding domain"/>
    <property type="match status" value="1"/>
</dbReference>
<sequence length="146" mass="16127">MRIGELAQVSGTPIETIRFYEREGLLPAAARTEGNYRIYTPQHADRLGFIRQCRSLDMTLDEVRVLLRFKDQPLADCGEVNSLLDEHIGHVAERIKALRALEKELRALRAACPVPHASADCGILQGIDHAGAKPAAASKRHVRGAH</sequence>
<name>A0A240UIS0_9BURK</name>
<dbReference type="InterPro" id="IPR000551">
    <property type="entry name" value="MerR-type_HTH_dom"/>
</dbReference>
<keyword evidence="4" id="KW-1185">Reference proteome</keyword>
<dbReference type="PROSITE" id="PS50937">
    <property type="entry name" value="HTH_MERR_2"/>
    <property type="match status" value="1"/>
</dbReference>
<evidence type="ECO:0000256" key="1">
    <source>
        <dbReference type="ARBA" id="ARBA00023125"/>
    </source>
</evidence>
<dbReference type="InterPro" id="IPR009061">
    <property type="entry name" value="DNA-bd_dom_put_sf"/>
</dbReference>